<sequence length="394" mass="44514">MMLKDLIPLPTLNRIPGVKLCGKAFADVLMIFEFLHNFGETLGFDVDSLPTLNSLQSALLNLDEKCEDELLSIVHHLLVCAIDDPGILHCPEAATVLGQNLKDADITNSNVRGASFILYCSRQKKFYAGMASNKTFLILNRLLTRQIDTNIENVNVLRKDKWLVEGDLRRYRSIQQRRALKARLSAMEENRDNPNCANMLSADLPDFSLNVELANESGNESDDTQAPGQISDGEDEDLHLSNEEINKKIEKLTKQLTTCSNKLTKAFYTIRGATFGMDRYHRRYWVLPKAGGVYVESMESSLKPEEIEKVLAESKEPPIKKEDDETDSVIEESNNKTKELDEKEIEIIEKPDVSDNNDDIKLDISVNEKLVNESKNETLATELKVEPDKIKVKN</sequence>
<feature type="region of interest" description="Disordered" evidence="3">
    <location>
        <begin position="216"/>
        <end position="235"/>
    </location>
</feature>
<evidence type="ECO:0000256" key="2">
    <source>
        <dbReference type="ARBA" id="ARBA00023242"/>
    </source>
</evidence>
<dbReference type="PANTHER" id="PTHR45915:SF2">
    <property type="entry name" value="TOUTATIS, ISOFORM E"/>
    <property type="match status" value="1"/>
</dbReference>
<evidence type="ECO:0000313" key="5">
    <source>
        <dbReference type="EMBL" id="GIY66253.1"/>
    </source>
</evidence>
<feature type="compositionally biased region" description="Basic and acidic residues" evidence="3">
    <location>
        <begin position="313"/>
        <end position="323"/>
    </location>
</feature>
<organism evidence="5 6">
    <name type="scientific">Caerostris extrusa</name>
    <name type="common">Bark spider</name>
    <name type="synonym">Caerostris bankana</name>
    <dbReference type="NCBI Taxonomy" id="172846"/>
    <lineage>
        <taxon>Eukaryota</taxon>
        <taxon>Metazoa</taxon>
        <taxon>Ecdysozoa</taxon>
        <taxon>Arthropoda</taxon>
        <taxon>Chelicerata</taxon>
        <taxon>Arachnida</taxon>
        <taxon>Araneae</taxon>
        <taxon>Araneomorphae</taxon>
        <taxon>Entelegynae</taxon>
        <taxon>Araneoidea</taxon>
        <taxon>Araneidae</taxon>
        <taxon>Caerostris</taxon>
    </lineage>
</organism>
<dbReference type="SMART" id="SM00571">
    <property type="entry name" value="DDT"/>
    <property type="match status" value="1"/>
</dbReference>
<feature type="region of interest" description="Disordered" evidence="3">
    <location>
        <begin position="313"/>
        <end position="338"/>
    </location>
</feature>
<evidence type="ECO:0000256" key="3">
    <source>
        <dbReference type="SAM" id="MobiDB-lite"/>
    </source>
</evidence>
<comment type="subcellular location">
    <subcellularLocation>
        <location evidence="1">Nucleus</location>
    </subcellularLocation>
</comment>
<dbReference type="Pfam" id="PF15613">
    <property type="entry name" value="WSD"/>
    <property type="match status" value="1"/>
</dbReference>
<reference evidence="5 6" key="1">
    <citation type="submission" date="2021-06" db="EMBL/GenBank/DDBJ databases">
        <title>Caerostris extrusa draft genome.</title>
        <authorList>
            <person name="Kono N."/>
            <person name="Arakawa K."/>
        </authorList>
    </citation>
    <scope>NUCLEOTIDE SEQUENCE [LARGE SCALE GENOMIC DNA]</scope>
</reference>
<proteinExistence type="predicted"/>
<accession>A0AAV4V8A6</accession>
<dbReference type="EMBL" id="BPLR01014102">
    <property type="protein sequence ID" value="GIY66253.1"/>
    <property type="molecule type" value="Genomic_DNA"/>
</dbReference>
<dbReference type="AlphaFoldDB" id="A0AAV4V8A6"/>
<dbReference type="GO" id="GO:0005634">
    <property type="term" value="C:nucleus"/>
    <property type="evidence" value="ECO:0007669"/>
    <property type="project" value="UniProtKB-SubCell"/>
</dbReference>
<evidence type="ECO:0000259" key="4">
    <source>
        <dbReference type="PROSITE" id="PS50827"/>
    </source>
</evidence>
<dbReference type="InterPro" id="IPR028941">
    <property type="entry name" value="WHIM2_dom"/>
</dbReference>
<gene>
    <name evidence="5" type="primary">BAZ2A</name>
    <name evidence="5" type="ORF">CEXT_642381</name>
</gene>
<evidence type="ECO:0000256" key="1">
    <source>
        <dbReference type="ARBA" id="ARBA00004123"/>
    </source>
</evidence>
<keyword evidence="2" id="KW-0539">Nucleus</keyword>
<dbReference type="Proteomes" id="UP001054945">
    <property type="component" value="Unassembled WGS sequence"/>
</dbReference>
<evidence type="ECO:0000313" key="6">
    <source>
        <dbReference type="Proteomes" id="UP001054945"/>
    </source>
</evidence>
<protein>
    <submittedName>
        <fullName evidence="5">Bromodomain adjacent to zinc finger domain protein 2A</fullName>
    </submittedName>
</protein>
<dbReference type="GO" id="GO:0000785">
    <property type="term" value="C:chromatin"/>
    <property type="evidence" value="ECO:0007669"/>
    <property type="project" value="TreeGrafter"/>
</dbReference>
<keyword evidence="6" id="KW-1185">Reference proteome</keyword>
<dbReference type="InterPro" id="IPR018501">
    <property type="entry name" value="DDT_dom"/>
</dbReference>
<comment type="caution">
    <text evidence="5">The sequence shown here is derived from an EMBL/GenBank/DDBJ whole genome shotgun (WGS) entry which is preliminary data.</text>
</comment>
<name>A0AAV4V8A6_CAEEX</name>
<dbReference type="Pfam" id="PF02791">
    <property type="entry name" value="DDT"/>
    <property type="match status" value="1"/>
</dbReference>
<feature type="domain" description="DDT" evidence="4">
    <location>
        <begin position="22"/>
        <end position="87"/>
    </location>
</feature>
<dbReference type="PROSITE" id="PS50827">
    <property type="entry name" value="DDT"/>
    <property type="match status" value="1"/>
</dbReference>
<dbReference type="PANTHER" id="PTHR45915">
    <property type="entry name" value="TRANSCRIPTION INTERMEDIARY FACTOR"/>
    <property type="match status" value="1"/>
</dbReference>